<dbReference type="Gene3D" id="1.10.150.510">
    <property type="entry name" value="Receptor activity modifying family"/>
    <property type="match status" value="1"/>
</dbReference>
<evidence type="ECO:0000256" key="3">
    <source>
        <dbReference type="ARBA" id="ARBA00022448"/>
    </source>
</evidence>
<dbReference type="RefSeq" id="XP_073767642.1">
    <property type="nucleotide sequence ID" value="XM_073911541.1"/>
</dbReference>
<dbReference type="AGR" id="ZFIN:ZDB-GENE-121214-266"/>
<evidence type="ECO:0000256" key="2">
    <source>
        <dbReference type="ARBA" id="ARBA00007087"/>
    </source>
</evidence>
<dbReference type="GO" id="GO:0008277">
    <property type="term" value="P:regulation of G protein-coupled receptor signaling pathway"/>
    <property type="evidence" value="ECO:0007669"/>
    <property type="project" value="InterPro"/>
</dbReference>
<dbReference type="Proteomes" id="UP000000437">
    <property type="component" value="Chromosome 9"/>
</dbReference>
<dbReference type="GeneID" id="101930740"/>
<feature type="transmembrane region" description="Helical" evidence="11">
    <location>
        <begin position="125"/>
        <end position="147"/>
    </location>
</feature>
<evidence type="ECO:0000313" key="13">
    <source>
        <dbReference type="Proteomes" id="UP000000437"/>
    </source>
</evidence>
<feature type="chain" id="PRO_5044897367" evidence="14">
    <location>
        <begin position="22"/>
        <end position="161"/>
    </location>
</feature>
<reference evidence="14" key="1">
    <citation type="journal article" date="2016" name="BMC Genomics">
        <title>Gene evolution and gene expression after whole genome duplication in fish: the PhyloFish database.</title>
        <authorList>
            <person name="Pasquier J."/>
            <person name="Cabau C."/>
            <person name="Nguyen T."/>
            <person name="Jouanno E."/>
            <person name="Severac D."/>
            <person name="Braasch I."/>
            <person name="Journot L."/>
            <person name="Pontarotti P."/>
            <person name="Klopp C."/>
            <person name="Postlethwait J.H."/>
            <person name="Guiguen Y."/>
            <person name="Bobe J."/>
        </authorList>
    </citation>
    <scope>NUCLEOTIDE SEQUENCE</scope>
    <source>
        <strain evidence="14">Tuebingen</strain>
    </source>
</reference>
<reference evidence="14" key="2">
    <citation type="submission" date="2025-08" db="UniProtKB">
        <authorList>
            <consortium name="RefSeq"/>
        </authorList>
    </citation>
    <scope>IDENTIFICATION</scope>
    <source>
        <strain evidence="14">Tuebingen</strain>
    </source>
</reference>
<evidence type="ECO:0000313" key="15">
    <source>
        <dbReference type="ZFIN" id="ZDB-GENE-121214-266"/>
    </source>
</evidence>
<dbReference type="RefSeq" id="NP_001410453.1">
    <property type="nucleotide sequence ID" value="NM_001423524.1"/>
</dbReference>
<keyword evidence="3" id="KW-0813">Transport</keyword>
<dbReference type="ZFIN" id="ZDB-GENE-121214-266">
    <property type="gene designation" value="si:ch73-193i22.1"/>
</dbReference>
<keyword evidence="9" id="KW-1015">Disulfide bond</keyword>
<accession>A0AB13ABC8</accession>
<feature type="signal peptide" evidence="12">
    <location>
        <begin position="1"/>
        <end position="25"/>
    </location>
</feature>
<dbReference type="PROSITE" id="PS51257">
    <property type="entry name" value="PROKAR_LIPOPROTEIN"/>
    <property type="match status" value="1"/>
</dbReference>
<feature type="signal peptide" evidence="14">
    <location>
        <begin position="1"/>
        <end position="21"/>
    </location>
</feature>
<keyword evidence="4" id="KW-1003">Cell membrane</keyword>
<evidence type="ECO:0000256" key="11">
    <source>
        <dbReference type="SAM" id="Phobius"/>
    </source>
</evidence>
<sequence length="161" mass="18728" precursor="true">MKRSLALMVSAGFFLCLAFTGCVDAGRAWAVPAKCRTQQCDKINFDAVAQNYCVLPFKQNMETSDYQFNCPWPATRRYYAELMMCLETLAKFTCCMHVSYRNRLLMEIHELYFSICSDTYLKDPAVPVLLLLTVPCIIVPFIIPFLWQRFKLHEYKLPNTH</sequence>
<organism evidence="13 14">
    <name type="scientific">Danio rerio</name>
    <name type="common">Zebrafish</name>
    <name type="synonym">Brachydanio rerio</name>
    <dbReference type="NCBI Taxonomy" id="7955"/>
    <lineage>
        <taxon>Eukaryota</taxon>
        <taxon>Metazoa</taxon>
        <taxon>Chordata</taxon>
        <taxon>Craniata</taxon>
        <taxon>Vertebrata</taxon>
        <taxon>Euteleostomi</taxon>
        <taxon>Actinopterygii</taxon>
        <taxon>Neopterygii</taxon>
        <taxon>Teleostei</taxon>
        <taxon>Ostariophysi</taxon>
        <taxon>Cypriniformes</taxon>
        <taxon>Danionidae</taxon>
        <taxon>Danioninae</taxon>
        <taxon>Danio</taxon>
    </lineage>
</organism>
<gene>
    <name evidence="14 15" type="primary">si:ch73-193i22.1</name>
</gene>
<dbReference type="PANTHER" id="PTHR14076:SF9">
    <property type="entry name" value="RECEPTOR ACTIVITY-MODIFYING PROTEIN 2"/>
    <property type="match status" value="1"/>
</dbReference>
<evidence type="ECO:0000256" key="9">
    <source>
        <dbReference type="ARBA" id="ARBA00023157"/>
    </source>
</evidence>
<dbReference type="GO" id="GO:0015026">
    <property type="term" value="F:coreceptor activity"/>
    <property type="evidence" value="ECO:0007669"/>
    <property type="project" value="InterPro"/>
</dbReference>
<evidence type="ECO:0000256" key="5">
    <source>
        <dbReference type="ARBA" id="ARBA00022692"/>
    </source>
</evidence>
<keyword evidence="6 12" id="KW-0732">Signal</keyword>
<name>A0AB13ABC8_DANRE</name>
<comment type="similarity">
    <text evidence="2">Belongs to the RAMP family.</text>
</comment>
<evidence type="ECO:0000256" key="7">
    <source>
        <dbReference type="ARBA" id="ARBA00022989"/>
    </source>
</evidence>
<dbReference type="RefSeq" id="XP_073767641.1">
    <property type="nucleotide sequence ID" value="XM_073911540.1"/>
</dbReference>
<evidence type="ECO:0000313" key="14">
    <source>
        <dbReference type="RefSeq" id="NP_001410453.1"/>
    </source>
</evidence>
<dbReference type="GO" id="GO:0005886">
    <property type="term" value="C:plasma membrane"/>
    <property type="evidence" value="ECO:0007669"/>
    <property type="project" value="UniProtKB-SubCell"/>
</dbReference>
<feature type="chain" id="PRO_5043058579" evidence="12">
    <location>
        <begin position="26"/>
        <end position="161"/>
    </location>
</feature>
<evidence type="ECO:0000256" key="10">
    <source>
        <dbReference type="ARBA" id="ARBA00023170"/>
    </source>
</evidence>
<evidence type="ECO:0000256" key="6">
    <source>
        <dbReference type="ARBA" id="ARBA00022729"/>
    </source>
</evidence>
<proteinExistence type="inferred from homology"/>
<keyword evidence="7 11" id="KW-1133">Transmembrane helix</keyword>
<dbReference type="AlphaFoldDB" id="A0AB13ABC8"/>
<dbReference type="InterPro" id="IPR038126">
    <property type="entry name" value="RAMP_sf"/>
</dbReference>
<keyword evidence="8 11" id="KW-0472">Membrane</keyword>
<keyword evidence="5 11" id="KW-0812">Transmembrane</keyword>
<evidence type="ECO:0000256" key="1">
    <source>
        <dbReference type="ARBA" id="ARBA00004251"/>
    </source>
</evidence>
<keyword evidence="10" id="KW-0675">Receptor</keyword>
<dbReference type="KEGG" id="dre:101930740"/>
<dbReference type="PANTHER" id="PTHR14076">
    <property type="entry name" value="RECEPTOR ACTIVITY MODIFYING PROTEIN RAMP"/>
    <property type="match status" value="1"/>
</dbReference>
<dbReference type="InterPro" id="IPR006985">
    <property type="entry name" value="RAMP"/>
</dbReference>
<protein>
    <submittedName>
        <fullName evidence="14">Uncharacterized protein LOC101930740 precursor</fullName>
    </submittedName>
</protein>
<evidence type="ECO:0000256" key="8">
    <source>
        <dbReference type="ARBA" id="ARBA00023136"/>
    </source>
</evidence>
<evidence type="ECO:0000256" key="12">
    <source>
        <dbReference type="SAM" id="SignalP"/>
    </source>
</evidence>
<keyword evidence="13" id="KW-1185">Reference proteome</keyword>
<dbReference type="GO" id="GO:0006886">
    <property type="term" value="P:intracellular protein transport"/>
    <property type="evidence" value="ECO:0007669"/>
    <property type="project" value="InterPro"/>
</dbReference>
<comment type="subcellular location">
    <subcellularLocation>
        <location evidence="1">Cell membrane</location>
        <topology evidence="1">Single-pass type I membrane protein</topology>
    </subcellularLocation>
</comment>
<evidence type="ECO:0000256" key="4">
    <source>
        <dbReference type="ARBA" id="ARBA00022475"/>
    </source>
</evidence>
<dbReference type="Pfam" id="PF04901">
    <property type="entry name" value="RAMP"/>
    <property type="match status" value="1"/>
</dbReference>